<evidence type="ECO:0000256" key="1">
    <source>
        <dbReference type="SAM" id="Phobius"/>
    </source>
</evidence>
<feature type="transmembrane region" description="Helical" evidence="1">
    <location>
        <begin position="200"/>
        <end position="219"/>
    </location>
</feature>
<keyword evidence="1" id="KW-0812">Transmembrane</keyword>
<gene>
    <name evidence="2" type="ORF">ETSY1_11255</name>
</gene>
<dbReference type="HOGENOM" id="CLU_1203039_0_0_7"/>
<keyword evidence="1" id="KW-0472">Membrane</keyword>
<protein>
    <submittedName>
        <fullName evidence="2">Uncharacterized protein</fullName>
    </submittedName>
</protein>
<reference evidence="2 3" key="1">
    <citation type="journal article" date="2014" name="Nature">
        <title>An environmental bacterial taxon with a large and distinct metabolic repertoire.</title>
        <authorList>
            <person name="Wilson M.C."/>
            <person name="Mori T."/>
            <person name="Ruckert C."/>
            <person name="Uria A.R."/>
            <person name="Helf M.J."/>
            <person name="Takada K."/>
            <person name="Gernert C."/>
            <person name="Steffens U.A."/>
            <person name="Heycke N."/>
            <person name="Schmitt S."/>
            <person name="Rinke C."/>
            <person name="Helfrich E.J."/>
            <person name="Brachmann A.O."/>
            <person name="Gurgui C."/>
            <person name="Wakimoto T."/>
            <person name="Kracht M."/>
            <person name="Crusemann M."/>
            <person name="Hentschel U."/>
            <person name="Abe I."/>
            <person name="Matsunaga S."/>
            <person name="Kalinowski J."/>
            <person name="Takeyama H."/>
            <person name="Piel J."/>
        </authorList>
    </citation>
    <scope>NUCLEOTIDE SEQUENCE [LARGE SCALE GENOMIC DNA]</scope>
    <source>
        <strain evidence="3">TSY1</strain>
    </source>
</reference>
<accession>W4LSM7</accession>
<dbReference type="Proteomes" id="UP000019141">
    <property type="component" value="Unassembled WGS sequence"/>
</dbReference>
<organism evidence="2 3">
    <name type="scientific">Entotheonella factor</name>
    <dbReference type="NCBI Taxonomy" id="1429438"/>
    <lineage>
        <taxon>Bacteria</taxon>
        <taxon>Pseudomonadati</taxon>
        <taxon>Nitrospinota/Tectimicrobiota group</taxon>
        <taxon>Candidatus Tectimicrobiota</taxon>
        <taxon>Candidatus Entotheonellia</taxon>
        <taxon>Candidatus Entotheonellales</taxon>
        <taxon>Candidatus Entotheonellaceae</taxon>
        <taxon>Candidatus Entotheonella</taxon>
    </lineage>
</organism>
<keyword evidence="3" id="KW-1185">Reference proteome</keyword>
<keyword evidence="1" id="KW-1133">Transmembrane helix</keyword>
<feature type="transmembrane region" description="Helical" evidence="1">
    <location>
        <begin position="146"/>
        <end position="169"/>
    </location>
</feature>
<feature type="transmembrane region" description="Helical" evidence="1">
    <location>
        <begin position="50"/>
        <end position="68"/>
    </location>
</feature>
<sequence length="230" mass="25199">MTAPWAMRGHDYLLLLGIGLALPTFVQPVGIIQGFDIETQHIYLSRQDAVYFAALLVPCLAAAALLLGRRVIASPAVVVCAAAIALLACIDIVFLYFRFHFAKPDPTWVAITFLLGYTALFLGHLKNLFFPYAFLRAYQPHLPERLQALLPASEIWGTILLIAAAYLGFQGYLASRFLDEGPQYLLIIAKVIELTPIQRIQIMLGSGLVAAVGGIGLWLRSASQTTQRTA</sequence>
<dbReference type="AlphaFoldDB" id="W4LSM7"/>
<proteinExistence type="predicted"/>
<feature type="transmembrane region" description="Helical" evidence="1">
    <location>
        <begin position="75"/>
        <end position="96"/>
    </location>
</feature>
<dbReference type="EMBL" id="AZHW01000339">
    <property type="protein sequence ID" value="ETX00422.1"/>
    <property type="molecule type" value="Genomic_DNA"/>
</dbReference>
<comment type="caution">
    <text evidence="2">The sequence shown here is derived from an EMBL/GenBank/DDBJ whole genome shotgun (WGS) entry which is preliminary data.</text>
</comment>
<name>W4LSM7_ENTF1</name>
<evidence type="ECO:0000313" key="3">
    <source>
        <dbReference type="Proteomes" id="UP000019141"/>
    </source>
</evidence>
<feature type="transmembrane region" description="Helical" evidence="1">
    <location>
        <begin position="108"/>
        <end position="125"/>
    </location>
</feature>
<evidence type="ECO:0000313" key="2">
    <source>
        <dbReference type="EMBL" id="ETX00422.1"/>
    </source>
</evidence>